<dbReference type="RefSeq" id="XP_033537664.1">
    <property type="nucleotide sequence ID" value="XM_033675515.1"/>
</dbReference>
<evidence type="ECO:0000259" key="1">
    <source>
        <dbReference type="Pfam" id="PF25545"/>
    </source>
</evidence>
<reference evidence="2 4" key="1">
    <citation type="submission" date="2020-01" db="EMBL/GenBank/DDBJ databases">
        <authorList>
            <consortium name="DOE Joint Genome Institute"/>
            <person name="Haridas S."/>
            <person name="Albert R."/>
            <person name="Binder M."/>
            <person name="Bloem J."/>
            <person name="Labutti K."/>
            <person name="Salamov A."/>
            <person name="Andreopoulos B."/>
            <person name="Baker S.E."/>
            <person name="Barry K."/>
            <person name="Bills G."/>
            <person name="Bluhm B.H."/>
            <person name="Cannon C."/>
            <person name="Castanera R."/>
            <person name="Culley D.E."/>
            <person name="Daum C."/>
            <person name="Ezra D."/>
            <person name="Gonzalez J.B."/>
            <person name="Henrissat B."/>
            <person name="Kuo A."/>
            <person name="Liang C."/>
            <person name="Lipzen A."/>
            <person name="Lutzoni F."/>
            <person name="Magnuson J."/>
            <person name="Mondo S."/>
            <person name="Nolan M."/>
            <person name="Ohm R."/>
            <person name="Pangilinan J."/>
            <person name="Park H.-J."/>
            <person name="Ramirez L."/>
            <person name="Alfaro M."/>
            <person name="Sun H."/>
            <person name="Tritt A."/>
            <person name="Yoshinaga Y."/>
            <person name="Zwiers L.-H."/>
            <person name="Turgeon B.G."/>
            <person name="Goodwin S.B."/>
            <person name="Spatafora J.W."/>
            <person name="Crous P.W."/>
            <person name="Grigoriev I.V."/>
        </authorList>
    </citation>
    <scope>NUCLEOTIDE SEQUENCE</scope>
    <source>
        <strain evidence="2 4">CBS 781.70</strain>
    </source>
</reference>
<sequence>KSPTKTDQELKLRAHNVFAPRAVQLPEALKELIDDLRDRPREHISPNAKELVKLQPLAANRAEKDGFDIIQDKLLYERAYRSTTGQLLEPVVELNLSPQYRPPHNFSEYPDTKWMEKPVPDRAFGYLTRTDFERAPSIFQSRDLAFTPEEEFVLNQLGPLCEYIHAPFFTCQWKACRNGGTHYAAQLQAARDGATIVNYLKLLSRAALPSQEIDITRVCHFSMTCDLATAYVYLHWLNPSDEFTGSPTYEMQVIKQTFLNSESQVLELRRLLRNLSDWAFEVRLPWIKSLLAA</sequence>
<organism evidence="2">
    <name type="scientific">Eremomyces bilateralis CBS 781.70</name>
    <dbReference type="NCBI Taxonomy" id="1392243"/>
    <lineage>
        <taxon>Eukaryota</taxon>
        <taxon>Fungi</taxon>
        <taxon>Dikarya</taxon>
        <taxon>Ascomycota</taxon>
        <taxon>Pezizomycotina</taxon>
        <taxon>Dothideomycetes</taxon>
        <taxon>Dothideomycetes incertae sedis</taxon>
        <taxon>Eremomycetales</taxon>
        <taxon>Eremomycetaceae</taxon>
        <taxon>Eremomyces</taxon>
    </lineage>
</organism>
<reference evidence="4" key="2">
    <citation type="submission" date="2020-04" db="EMBL/GenBank/DDBJ databases">
        <authorList>
            <consortium name="NCBI Genome Project"/>
        </authorList>
    </citation>
    <scope>NUCLEOTIDE SEQUENCE</scope>
    <source>
        <strain evidence="4">CBS 781.70</strain>
    </source>
</reference>
<dbReference type="InterPro" id="IPR057684">
    <property type="entry name" value="DUF7924"/>
</dbReference>
<dbReference type="OrthoDB" id="5426775at2759"/>
<proteinExistence type="predicted"/>
<protein>
    <recommendedName>
        <fullName evidence="1">DUF7924 domain-containing protein</fullName>
    </recommendedName>
</protein>
<feature type="non-terminal residue" evidence="2">
    <location>
        <position position="293"/>
    </location>
</feature>
<evidence type="ECO:0000313" key="3">
    <source>
        <dbReference type="Proteomes" id="UP000504638"/>
    </source>
</evidence>
<dbReference type="PANTHER" id="PTHR42470:SF1">
    <property type="entry name" value="VAST DOMAIN-CONTAINING PROTEIN"/>
    <property type="match status" value="1"/>
</dbReference>
<feature type="domain" description="DUF7924" evidence="1">
    <location>
        <begin position="116"/>
        <end position="291"/>
    </location>
</feature>
<dbReference type="EMBL" id="ML975150">
    <property type="protein sequence ID" value="KAF1816033.1"/>
    <property type="molecule type" value="Genomic_DNA"/>
</dbReference>
<evidence type="ECO:0000313" key="2">
    <source>
        <dbReference type="EMBL" id="KAF1816033.1"/>
    </source>
</evidence>
<reference evidence="4" key="3">
    <citation type="submission" date="2025-04" db="UniProtKB">
        <authorList>
            <consortium name="RefSeq"/>
        </authorList>
    </citation>
    <scope>IDENTIFICATION</scope>
    <source>
        <strain evidence="4">CBS 781.70</strain>
    </source>
</reference>
<feature type="non-terminal residue" evidence="2">
    <location>
        <position position="1"/>
    </location>
</feature>
<name>A0A6G1GDC4_9PEZI</name>
<accession>A0A6G1GDC4</accession>
<dbReference type="AlphaFoldDB" id="A0A6G1GDC4"/>
<dbReference type="GeneID" id="54416085"/>
<keyword evidence="3" id="KW-1185">Reference proteome</keyword>
<dbReference type="Proteomes" id="UP000504638">
    <property type="component" value="Unplaced"/>
</dbReference>
<gene>
    <name evidence="2 4" type="ORF">P152DRAFT_370936</name>
</gene>
<dbReference type="Pfam" id="PF25545">
    <property type="entry name" value="DUF7924"/>
    <property type="match status" value="1"/>
</dbReference>
<dbReference type="PANTHER" id="PTHR42470">
    <property type="entry name" value="VAST DOMAIN-CONTAINING PROTEIN"/>
    <property type="match status" value="1"/>
</dbReference>
<evidence type="ECO:0000313" key="4">
    <source>
        <dbReference type="RefSeq" id="XP_033537664.1"/>
    </source>
</evidence>